<accession>A0A370QHA4</accession>
<evidence type="ECO:0000313" key="1">
    <source>
        <dbReference type="EMBL" id="RDK87738.1"/>
    </source>
</evidence>
<reference evidence="1 2" key="1">
    <citation type="submission" date="2018-07" db="EMBL/GenBank/DDBJ databases">
        <title>Genomic Encyclopedia of Type Strains, Phase IV (KMG-IV): sequencing the most valuable type-strain genomes for metagenomic binning, comparative biology and taxonomic classification.</title>
        <authorList>
            <person name="Goeker M."/>
        </authorList>
    </citation>
    <scope>NUCLEOTIDE SEQUENCE [LARGE SCALE GENOMIC DNA]</scope>
    <source>
        <strain evidence="1 2">DSM 103736</strain>
    </source>
</reference>
<comment type="caution">
    <text evidence="1">The sequence shown here is derived from an EMBL/GenBank/DDBJ whole genome shotgun (WGS) entry which is preliminary data.</text>
</comment>
<keyword evidence="2" id="KW-1185">Reference proteome</keyword>
<name>A0A370QHA4_9GAMM</name>
<proteinExistence type="predicted"/>
<dbReference type="Proteomes" id="UP000254848">
    <property type="component" value="Unassembled WGS sequence"/>
</dbReference>
<organism evidence="1 2">
    <name type="scientific">Enterobacillus tribolii</name>
    <dbReference type="NCBI Taxonomy" id="1487935"/>
    <lineage>
        <taxon>Bacteria</taxon>
        <taxon>Pseudomonadati</taxon>
        <taxon>Pseudomonadota</taxon>
        <taxon>Gammaproteobacteria</taxon>
        <taxon>Enterobacterales</taxon>
        <taxon>Hafniaceae</taxon>
        <taxon>Enterobacillus</taxon>
    </lineage>
</organism>
<gene>
    <name evidence="1" type="ORF">C8D90_1085</name>
</gene>
<dbReference type="OrthoDB" id="6700098at2"/>
<evidence type="ECO:0000313" key="2">
    <source>
        <dbReference type="Proteomes" id="UP000254848"/>
    </source>
</evidence>
<protein>
    <submittedName>
        <fullName evidence="1">Uncharacterized protein</fullName>
    </submittedName>
</protein>
<dbReference type="EMBL" id="QRAP01000008">
    <property type="protein sequence ID" value="RDK87738.1"/>
    <property type="molecule type" value="Genomic_DNA"/>
</dbReference>
<sequence length="118" mass="13151">MKKDELVVTSLLSELLGETLNYYISNLTDSAKSVGDDDPYSRARSVIKKLSLEEQEKIFNFLKLVIVDTTSTVLGTIDGSHFPPNIDGDFTLEYEGDEIQGSLQDELISKAEEIGIYK</sequence>
<dbReference type="AlphaFoldDB" id="A0A370QHA4"/>
<dbReference type="RefSeq" id="WP_115459507.1">
    <property type="nucleotide sequence ID" value="NZ_QRAP01000008.1"/>
</dbReference>